<name>A0ABT4H7L6_PAEAL</name>
<dbReference type="Proteomes" id="UP001527181">
    <property type="component" value="Unassembled WGS sequence"/>
</dbReference>
<accession>A0ABT4H7L6</accession>
<evidence type="ECO:0008006" key="3">
    <source>
        <dbReference type="Google" id="ProtNLM"/>
    </source>
</evidence>
<proteinExistence type="predicted"/>
<organism evidence="1 2">
    <name type="scientific">Paenibacillus alvei</name>
    <name type="common">Bacillus alvei</name>
    <dbReference type="NCBI Taxonomy" id="44250"/>
    <lineage>
        <taxon>Bacteria</taxon>
        <taxon>Bacillati</taxon>
        <taxon>Bacillota</taxon>
        <taxon>Bacilli</taxon>
        <taxon>Bacillales</taxon>
        <taxon>Paenibacillaceae</taxon>
        <taxon>Paenibacillus</taxon>
    </lineage>
</organism>
<dbReference type="EMBL" id="JAMDNP010000141">
    <property type="protein sequence ID" value="MCY9764965.1"/>
    <property type="molecule type" value="Genomic_DNA"/>
</dbReference>
<comment type="caution">
    <text evidence="1">The sequence shown here is derived from an EMBL/GenBank/DDBJ whole genome shotgun (WGS) entry which is preliminary data.</text>
</comment>
<dbReference type="RefSeq" id="WP_005551985.1">
    <property type="nucleotide sequence ID" value="NZ_JAMDLX010000053.1"/>
</dbReference>
<reference evidence="1 2" key="1">
    <citation type="submission" date="2022-05" db="EMBL/GenBank/DDBJ databases">
        <title>Genome Sequencing of Bee-Associated Microbes.</title>
        <authorList>
            <person name="Dunlap C."/>
        </authorList>
    </citation>
    <scope>NUCLEOTIDE SEQUENCE [LARGE SCALE GENOMIC DNA]</scope>
    <source>
        <strain evidence="1 2">NRRL B-04010</strain>
    </source>
</reference>
<evidence type="ECO:0000313" key="1">
    <source>
        <dbReference type="EMBL" id="MCY9764965.1"/>
    </source>
</evidence>
<keyword evidence="2" id="KW-1185">Reference proteome</keyword>
<dbReference type="GeneID" id="94492175"/>
<sequence length="125" mass="14037">MSKSKKLLKQIGDTTSFTIPDEYVDIKTGEKSPVRPEMIAFINEHLNNRNLVHALMTCIDSYIDSGKRAAQHQTIAGEDSILNRIESKLDDLKSKLQSGHFNISSQPESEISADELTDLLNEYTL</sequence>
<gene>
    <name evidence="1" type="ORF">M5X12_31195</name>
</gene>
<protein>
    <recommendedName>
        <fullName evidence="3">Terminase small subunit</fullName>
    </recommendedName>
</protein>
<evidence type="ECO:0000313" key="2">
    <source>
        <dbReference type="Proteomes" id="UP001527181"/>
    </source>
</evidence>